<name>A0ABU0DZC6_9FIRM</name>
<evidence type="ECO:0000313" key="1">
    <source>
        <dbReference type="EMBL" id="MDQ0359992.1"/>
    </source>
</evidence>
<organism evidence="1 2">
    <name type="scientific">Breznakia pachnodae</name>
    <dbReference type="NCBI Taxonomy" id="265178"/>
    <lineage>
        <taxon>Bacteria</taxon>
        <taxon>Bacillati</taxon>
        <taxon>Bacillota</taxon>
        <taxon>Erysipelotrichia</taxon>
        <taxon>Erysipelotrichales</taxon>
        <taxon>Erysipelotrichaceae</taxon>
        <taxon>Breznakia</taxon>
    </lineage>
</organism>
<dbReference type="RefSeq" id="WP_307405560.1">
    <property type="nucleotide sequence ID" value="NZ_JAUSUR010000001.1"/>
</dbReference>
<gene>
    <name evidence="1" type="ORF">J2S15_000723</name>
</gene>
<comment type="caution">
    <text evidence="1">The sequence shown here is derived from an EMBL/GenBank/DDBJ whole genome shotgun (WGS) entry which is preliminary data.</text>
</comment>
<dbReference type="EMBL" id="JAUSUR010000001">
    <property type="protein sequence ID" value="MDQ0359992.1"/>
    <property type="molecule type" value="Genomic_DNA"/>
</dbReference>
<evidence type="ECO:0000313" key="2">
    <source>
        <dbReference type="Proteomes" id="UP001230220"/>
    </source>
</evidence>
<dbReference type="Proteomes" id="UP001230220">
    <property type="component" value="Unassembled WGS sequence"/>
</dbReference>
<keyword evidence="2" id="KW-1185">Reference proteome</keyword>
<protein>
    <submittedName>
        <fullName evidence="1">Uncharacterized protein</fullName>
    </submittedName>
</protein>
<accession>A0ABU0DZC6</accession>
<reference evidence="1 2" key="1">
    <citation type="submission" date="2023-07" db="EMBL/GenBank/DDBJ databases">
        <title>Genomic Encyclopedia of Type Strains, Phase IV (KMG-IV): sequencing the most valuable type-strain genomes for metagenomic binning, comparative biology and taxonomic classification.</title>
        <authorList>
            <person name="Goeker M."/>
        </authorList>
    </citation>
    <scope>NUCLEOTIDE SEQUENCE [LARGE SCALE GENOMIC DNA]</scope>
    <source>
        <strain evidence="1 2">DSM 16784</strain>
    </source>
</reference>
<proteinExistence type="predicted"/>
<sequence length="103" mass="12170">MKIYINLTFQSNINEKNVDYIKEKTKEFVDKLDKEFGITVELNELLVSSSERFYVVLVISANEVITFKEIKDSWLYGYSLIQRIDEKDSNIILEYFKSKKVGE</sequence>